<dbReference type="Pfam" id="PF00651">
    <property type="entry name" value="BTB"/>
    <property type="match status" value="1"/>
</dbReference>
<dbReference type="SUPFAM" id="SSF54695">
    <property type="entry name" value="POZ domain"/>
    <property type="match status" value="1"/>
</dbReference>
<dbReference type="CDD" id="cd18186">
    <property type="entry name" value="BTB_POZ_ZBTB_KLHL-like"/>
    <property type="match status" value="1"/>
</dbReference>
<dbReference type="InterPro" id="IPR000210">
    <property type="entry name" value="BTB/POZ_dom"/>
</dbReference>
<dbReference type="PANTHER" id="PTHR24410">
    <property type="entry name" value="HL07962P-RELATED"/>
    <property type="match status" value="1"/>
</dbReference>
<dbReference type="AlphaFoldDB" id="A0A2P4NPV2"/>
<name>A0A2P4NPV2_RHIID</name>
<dbReference type="SMART" id="SM00225">
    <property type="entry name" value="BTB"/>
    <property type="match status" value="1"/>
</dbReference>
<dbReference type="Proteomes" id="UP000018888">
    <property type="component" value="Unassembled WGS sequence"/>
</dbReference>
<dbReference type="EMBL" id="AUPC02000780">
    <property type="protein sequence ID" value="POG55171.1"/>
    <property type="molecule type" value="Genomic_DNA"/>
</dbReference>
<dbReference type="VEuPathDB" id="FungiDB:RhiirFUN_025011"/>
<protein>
    <submittedName>
        <fullName evidence="3">BTB/POZ protein</fullName>
    </submittedName>
</protein>
<evidence type="ECO:0000313" key="3">
    <source>
        <dbReference type="EMBL" id="POG55177.1"/>
    </source>
</evidence>
<evidence type="ECO:0000313" key="4">
    <source>
        <dbReference type="Proteomes" id="UP000018888"/>
    </source>
</evidence>
<gene>
    <name evidence="3" type="ORF">GLOIN_2v1071357</name>
    <name evidence="2" type="ORF">GLOIN_2v1080130</name>
</gene>
<dbReference type="PROSITE" id="PS50097">
    <property type="entry name" value="BTB"/>
    <property type="match status" value="1"/>
</dbReference>
<dbReference type="Gene3D" id="1.25.40.420">
    <property type="match status" value="1"/>
</dbReference>
<reference evidence="3 4" key="1">
    <citation type="journal article" date="2013" name="Proc. Natl. Acad. Sci. U.S.A.">
        <title>Genome of an arbuscular mycorrhizal fungus provides insight into the oldest plant symbiosis.</title>
        <authorList>
            <person name="Tisserant E."/>
            <person name="Malbreil M."/>
            <person name="Kuo A."/>
            <person name="Kohler A."/>
            <person name="Symeonidi A."/>
            <person name="Balestrini R."/>
            <person name="Charron P."/>
            <person name="Duensing N."/>
            <person name="Frei Dit Frey N."/>
            <person name="Gianinazzi-Pearson V."/>
            <person name="Gilbert L.B."/>
            <person name="Handa Y."/>
            <person name="Herr J.R."/>
            <person name="Hijri M."/>
            <person name="Koul R."/>
            <person name="Kawaguchi M."/>
            <person name="Krajinski F."/>
            <person name="Lammers P.J."/>
            <person name="Masclaux F.G."/>
            <person name="Murat C."/>
            <person name="Morin E."/>
            <person name="Ndikumana S."/>
            <person name="Pagni M."/>
            <person name="Petitpierre D."/>
            <person name="Requena N."/>
            <person name="Rosikiewicz P."/>
            <person name="Riley R."/>
            <person name="Saito K."/>
            <person name="San Clemente H."/>
            <person name="Shapiro H."/>
            <person name="van Tuinen D."/>
            <person name="Becard G."/>
            <person name="Bonfante P."/>
            <person name="Paszkowski U."/>
            <person name="Shachar-Hill Y.Y."/>
            <person name="Tuskan G.A."/>
            <person name="Young P.W."/>
            <person name="Sanders I.R."/>
            <person name="Henrissat B."/>
            <person name="Rensing S.A."/>
            <person name="Grigoriev I.V."/>
            <person name="Corradi N."/>
            <person name="Roux C."/>
            <person name="Martin F."/>
        </authorList>
    </citation>
    <scope>NUCLEOTIDE SEQUENCE [LARGE SCALE GENOMIC DNA]</scope>
    <source>
        <strain evidence="4">DAOM 181602 / DAOM 197198 / MUCL 43194</strain>
        <strain evidence="3">DAOM 197198</strain>
    </source>
</reference>
<evidence type="ECO:0000259" key="1">
    <source>
        <dbReference type="PROSITE" id="PS50097"/>
    </source>
</evidence>
<evidence type="ECO:0000313" key="2">
    <source>
        <dbReference type="EMBL" id="POG55171.1"/>
    </source>
</evidence>
<comment type="caution">
    <text evidence="3">The sequence shown here is derived from an EMBL/GenBank/DDBJ whole genome shotgun (WGS) entry which is preliminary data.</text>
</comment>
<dbReference type="Gene3D" id="3.30.710.10">
    <property type="entry name" value="Potassium Channel Kv1.1, Chain A"/>
    <property type="match status" value="1"/>
</dbReference>
<keyword evidence="4" id="KW-1185">Reference proteome</keyword>
<reference evidence="3 4" key="2">
    <citation type="journal article" date="2018" name="New Phytol.">
        <title>High intraspecific genome diversity in the model arbuscular mycorrhizal symbiont Rhizophagus irregularis.</title>
        <authorList>
            <person name="Chen E.C.H."/>
            <person name="Morin E."/>
            <person name="Beaudet D."/>
            <person name="Noel J."/>
            <person name="Yildirir G."/>
            <person name="Ndikumana S."/>
            <person name="Charron P."/>
            <person name="St-Onge C."/>
            <person name="Giorgi J."/>
            <person name="Kruger M."/>
            <person name="Marton T."/>
            <person name="Ropars J."/>
            <person name="Grigoriev I.V."/>
            <person name="Hainaut M."/>
            <person name="Henrissat B."/>
            <person name="Roux C."/>
            <person name="Martin F."/>
            <person name="Corradi N."/>
        </authorList>
    </citation>
    <scope>NUCLEOTIDE SEQUENCE [LARGE SCALE GENOMIC DNA]</scope>
    <source>
        <strain evidence="4">DAOM 181602 / DAOM 197198 / MUCL 43194</strain>
        <strain evidence="3">DAOM 197198</strain>
    </source>
</reference>
<dbReference type="SMART" id="SM00875">
    <property type="entry name" value="BACK"/>
    <property type="match status" value="1"/>
</dbReference>
<accession>A0A2P4NPV2</accession>
<organism evidence="3 4">
    <name type="scientific">Rhizophagus irregularis (strain DAOM 181602 / DAOM 197198 / MUCL 43194)</name>
    <name type="common">Arbuscular mycorrhizal fungus</name>
    <name type="synonym">Glomus intraradices</name>
    <dbReference type="NCBI Taxonomy" id="747089"/>
    <lineage>
        <taxon>Eukaryota</taxon>
        <taxon>Fungi</taxon>
        <taxon>Fungi incertae sedis</taxon>
        <taxon>Mucoromycota</taxon>
        <taxon>Glomeromycotina</taxon>
        <taxon>Glomeromycetes</taxon>
        <taxon>Glomerales</taxon>
        <taxon>Glomeraceae</taxon>
        <taxon>Rhizophagus</taxon>
    </lineage>
</organism>
<sequence>MAENFLLDLSQDIGQLLTTGDGHDLIIQAGEGQNMKELIAHSLILSARSTYFKTALSKEWAKKENGVIIFKKPNISPEIMELILNYLYTGLVNFDKQNSVKVLKLLVASDELNLQKLSDYIQTYLIDNQAEYLKNDPVDVLQITFRYESCEGLRKFCLDSICEEPKILFESPKFTSLEKDLIILFLKNNELEMEEIEIWEFVLKWALARMSTQHNVDNLSQWTSSNFEELEKILHDLIPHIRWFQIPSKLFWRKVNPFKSIFPKQLYEDIMGYYCDPDTPPTNAILPLRRNLSYIDSVLIERDHLSIIASWIDKKEESFYNTRSTPYSFTLLYRASRDGFEAAKFHELCDNKGSTIMISKL</sequence>
<dbReference type="InterPro" id="IPR011333">
    <property type="entry name" value="SKP1/BTB/POZ_sf"/>
</dbReference>
<dbReference type="EMBL" id="AUPC02000774">
    <property type="protein sequence ID" value="POG55177.1"/>
    <property type="molecule type" value="Genomic_DNA"/>
</dbReference>
<proteinExistence type="predicted"/>
<dbReference type="Pfam" id="PF07707">
    <property type="entry name" value="BACK"/>
    <property type="match status" value="1"/>
</dbReference>
<dbReference type="InterPro" id="IPR051481">
    <property type="entry name" value="BTB-POZ/Galectin-3-binding"/>
</dbReference>
<feature type="non-terminal residue" evidence="3">
    <location>
        <position position="361"/>
    </location>
</feature>
<feature type="domain" description="BTB" evidence="1">
    <location>
        <begin position="23"/>
        <end position="96"/>
    </location>
</feature>
<dbReference type="PANTHER" id="PTHR24410:SF23">
    <property type="entry name" value="BTB DOMAIN-CONTAINING PROTEIN-RELATED"/>
    <property type="match status" value="1"/>
</dbReference>
<dbReference type="InterPro" id="IPR011705">
    <property type="entry name" value="BACK"/>
</dbReference>